<dbReference type="InterPro" id="IPR050097">
    <property type="entry name" value="Ferredoxin-NADP_redctase_2"/>
</dbReference>
<dbReference type="Gene3D" id="3.50.50.60">
    <property type="entry name" value="FAD/NAD(P)-binding domain"/>
    <property type="match status" value="2"/>
</dbReference>
<gene>
    <name evidence="13" type="primary">ahpF</name>
    <name evidence="13" type="ORF">P7228_08525</name>
</gene>
<dbReference type="RefSeq" id="WP_278014819.1">
    <property type="nucleotide sequence ID" value="NZ_CP121106.1"/>
</dbReference>
<dbReference type="PRINTS" id="PR00469">
    <property type="entry name" value="PNDRDTASEII"/>
</dbReference>
<dbReference type="InterPro" id="IPR023753">
    <property type="entry name" value="FAD/NAD-binding_dom"/>
</dbReference>
<dbReference type="CDD" id="cd03026">
    <property type="entry name" value="AhpF_NTD_C"/>
    <property type="match status" value="1"/>
</dbReference>
<evidence type="ECO:0000256" key="1">
    <source>
        <dbReference type="ARBA" id="ARBA00001974"/>
    </source>
</evidence>
<evidence type="ECO:0000256" key="5">
    <source>
        <dbReference type="ARBA" id="ARBA00022630"/>
    </source>
</evidence>
<dbReference type="InterPro" id="IPR012336">
    <property type="entry name" value="Thioredoxin-like_fold"/>
</dbReference>
<dbReference type="SUPFAM" id="SSF51905">
    <property type="entry name" value="FAD/NAD(P)-binding domain"/>
    <property type="match status" value="1"/>
</dbReference>
<dbReference type="PANTHER" id="PTHR48105">
    <property type="entry name" value="THIOREDOXIN REDUCTASE 1-RELATED-RELATED"/>
    <property type="match status" value="1"/>
</dbReference>
<dbReference type="InterPro" id="IPR008255">
    <property type="entry name" value="Pyr_nucl-diS_OxRdtase_2_AS"/>
</dbReference>
<dbReference type="InterPro" id="IPR044141">
    <property type="entry name" value="AhpF_NTD_C"/>
</dbReference>
<dbReference type="PROSITE" id="PS00573">
    <property type="entry name" value="PYRIDINE_REDOX_2"/>
    <property type="match status" value="1"/>
</dbReference>
<keyword evidence="6" id="KW-0274">FAD</keyword>
<evidence type="ECO:0000256" key="4">
    <source>
        <dbReference type="ARBA" id="ARBA00018719"/>
    </source>
</evidence>
<evidence type="ECO:0000259" key="11">
    <source>
        <dbReference type="Pfam" id="PF07992"/>
    </source>
</evidence>
<dbReference type="NCBIfam" id="TIGR03140">
    <property type="entry name" value="AhpF"/>
    <property type="match status" value="1"/>
</dbReference>
<dbReference type="Proteomes" id="UP001215827">
    <property type="component" value="Chromosome"/>
</dbReference>
<reference evidence="13 14" key="1">
    <citation type="submission" date="2023-03" db="EMBL/GenBank/DDBJ databases">
        <title>Altererythrobacter sp. CAU 1644 isolated from sand.</title>
        <authorList>
            <person name="Kim W."/>
        </authorList>
    </citation>
    <scope>NUCLEOTIDE SEQUENCE [LARGE SCALE GENOMIC DNA]</scope>
    <source>
        <strain evidence="13 14">CAU 1644</strain>
    </source>
</reference>
<keyword evidence="8" id="KW-0520">NAD</keyword>
<proteinExistence type="inferred from homology"/>
<dbReference type="Pfam" id="PF07992">
    <property type="entry name" value="Pyr_redox_2"/>
    <property type="match status" value="1"/>
</dbReference>
<evidence type="ECO:0000256" key="3">
    <source>
        <dbReference type="ARBA" id="ARBA00011738"/>
    </source>
</evidence>
<dbReference type="SUPFAM" id="SSF52833">
    <property type="entry name" value="Thioredoxin-like"/>
    <property type="match status" value="2"/>
</dbReference>
<keyword evidence="14" id="KW-1185">Reference proteome</keyword>
<name>A0ABY8FQ71_9SPHN</name>
<evidence type="ECO:0000256" key="10">
    <source>
        <dbReference type="ARBA" id="ARBA00023284"/>
    </source>
</evidence>
<feature type="domain" description="Thioredoxin-like fold" evidence="12">
    <location>
        <begin position="125"/>
        <end position="191"/>
    </location>
</feature>
<dbReference type="PRINTS" id="PR00368">
    <property type="entry name" value="FADPNR"/>
</dbReference>
<evidence type="ECO:0000313" key="14">
    <source>
        <dbReference type="Proteomes" id="UP001215827"/>
    </source>
</evidence>
<comment type="similarity">
    <text evidence="2">Belongs to the class-II pyridine nucleotide-disulfide oxidoreductase family.</text>
</comment>
<evidence type="ECO:0000256" key="7">
    <source>
        <dbReference type="ARBA" id="ARBA00023002"/>
    </source>
</evidence>
<comment type="subunit">
    <text evidence="3">Homodimer.</text>
</comment>
<evidence type="ECO:0000256" key="8">
    <source>
        <dbReference type="ARBA" id="ARBA00023027"/>
    </source>
</evidence>
<dbReference type="InterPro" id="IPR044142">
    <property type="entry name" value="AhpF_NTD_N"/>
</dbReference>
<keyword evidence="10" id="KW-0676">Redox-active center</keyword>
<evidence type="ECO:0000256" key="6">
    <source>
        <dbReference type="ARBA" id="ARBA00022827"/>
    </source>
</evidence>
<organism evidence="13 14">
    <name type="scientific">Altererythrobacter arenosus</name>
    <dbReference type="NCBI Taxonomy" id="3032592"/>
    <lineage>
        <taxon>Bacteria</taxon>
        <taxon>Pseudomonadati</taxon>
        <taxon>Pseudomonadota</taxon>
        <taxon>Alphaproteobacteria</taxon>
        <taxon>Sphingomonadales</taxon>
        <taxon>Erythrobacteraceae</taxon>
        <taxon>Altererythrobacter</taxon>
    </lineage>
</organism>
<keyword evidence="5" id="KW-0285">Flavoprotein</keyword>
<accession>A0ABY8FQ71</accession>
<dbReference type="InterPro" id="IPR036188">
    <property type="entry name" value="FAD/NAD-bd_sf"/>
</dbReference>
<sequence>MLDDTMKAQLKTYLANLREPVELVASLGDGEKSRQTRELLEEIAALHDMVSATFDGTDDRTPSFVIRRASDAEKWVRFAGLPMGHEFTSLVLALLWAGGHPPKVDADLIEQVRALDGDFHFEMYFSLSCHNCPDVVQALTLMALENPRITATLIEGGTFQDEFDARGVMAVPATFLNGQPFYNGKMELAEILSRLDTNADARAAEKLSARDPFEVLVVGGGPAGAATAIYTARKGFRTGIAAERFGGQLHDTLGIENLPGTPYTEGPKLAGELERHVGEYDIDLMNLARAVELIPAKREGGLHEVRLANGASLKSRSLILATGARWRNLGVPGEAEYRNKGVAYCPHCDGPLFKGKRIAVIGGGNSGVEAAIDLAKIVGHVTLIEYDAKLRADEVLQAKLRSLPNVEIVTSGQTTEITGSKGRMNGLVLKDRNSGAERRIALDGVFVQIGLVPNTEWLQGSGLELSAHGEIVTDGEGRTNLPGIFGAGDVTTVPYKQIVVAMGEGSKAGLSAFDYLIRTQPTEDVAEAA</sequence>
<dbReference type="Pfam" id="PF13192">
    <property type="entry name" value="Thioredoxin_3"/>
    <property type="match status" value="1"/>
</dbReference>
<keyword evidence="7" id="KW-0560">Oxidoreductase</keyword>
<dbReference type="CDD" id="cd02974">
    <property type="entry name" value="AhpF_NTD_N"/>
    <property type="match status" value="1"/>
</dbReference>
<feature type="domain" description="FAD/NAD(P)-binding" evidence="11">
    <location>
        <begin position="214"/>
        <end position="505"/>
    </location>
</feature>
<evidence type="ECO:0000256" key="2">
    <source>
        <dbReference type="ARBA" id="ARBA00009333"/>
    </source>
</evidence>
<dbReference type="EMBL" id="CP121106">
    <property type="protein sequence ID" value="WFL76053.1"/>
    <property type="molecule type" value="Genomic_DNA"/>
</dbReference>
<dbReference type="InterPro" id="IPR012081">
    <property type="entry name" value="Alkyl_hydroperoxide_Rdtase_suF"/>
</dbReference>
<evidence type="ECO:0000259" key="12">
    <source>
        <dbReference type="Pfam" id="PF13192"/>
    </source>
</evidence>
<evidence type="ECO:0000256" key="9">
    <source>
        <dbReference type="ARBA" id="ARBA00023157"/>
    </source>
</evidence>
<evidence type="ECO:0000313" key="13">
    <source>
        <dbReference type="EMBL" id="WFL76053.1"/>
    </source>
</evidence>
<dbReference type="Gene3D" id="3.40.30.80">
    <property type="match status" value="1"/>
</dbReference>
<comment type="cofactor">
    <cofactor evidence="1">
        <name>FAD</name>
        <dbReference type="ChEBI" id="CHEBI:57692"/>
    </cofactor>
</comment>
<dbReference type="PROSITE" id="PS51354">
    <property type="entry name" value="GLUTAREDOXIN_2"/>
    <property type="match status" value="1"/>
</dbReference>
<dbReference type="InterPro" id="IPR036249">
    <property type="entry name" value="Thioredoxin-like_sf"/>
</dbReference>
<dbReference type="PIRSF" id="PIRSF000238">
    <property type="entry name" value="AhpF"/>
    <property type="match status" value="1"/>
</dbReference>
<keyword evidence="9" id="KW-1015">Disulfide bond</keyword>
<protein>
    <recommendedName>
        <fullName evidence="4">Thioredoxin reductase</fullName>
    </recommendedName>
</protein>